<feature type="transmembrane region" description="Helical" evidence="1">
    <location>
        <begin position="393"/>
        <end position="416"/>
    </location>
</feature>
<evidence type="ECO:0000313" key="4">
    <source>
        <dbReference type="Proteomes" id="UP001315278"/>
    </source>
</evidence>
<feature type="domain" description="NAD-dependent epimerase/dehydratase" evidence="2">
    <location>
        <begin position="10"/>
        <end position="119"/>
    </location>
</feature>
<keyword evidence="1" id="KW-1133">Transmembrane helix</keyword>
<accession>A0ABS5FIK6</accession>
<dbReference type="Pfam" id="PF13781">
    <property type="entry name" value="DoxX_3"/>
    <property type="match status" value="1"/>
</dbReference>
<evidence type="ECO:0000256" key="1">
    <source>
        <dbReference type="SAM" id="Phobius"/>
    </source>
</evidence>
<reference evidence="4" key="1">
    <citation type="journal article" date="2021" name="ISME J.">
        <title>Evolutionary origin and ecological implication of a unique nif island in free-living Bradyrhizobium lineages.</title>
        <authorList>
            <person name="Tao J."/>
        </authorList>
    </citation>
    <scope>NUCLEOTIDE SEQUENCE [LARGE SCALE GENOMIC DNA]</scope>
    <source>
        <strain evidence="4">SZCCT0434</strain>
    </source>
</reference>
<keyword evidence="4" id="KW-1185">Reference proteome</keyword>
<sequence length="443" mass="46827">MSNPVHSRNILVFGASGLIGRYVTDALRACGFRAVGVARHLAPSQRPSALDIELPVMSMDAAALARLIREHETDVVVNCLGVLQDGPGRDTRVVHRDFVARLLEAIGSSGRAVRLIHISIPGTADGDRTAFSSTKREAERLIAASGIAHAILRPGFVVAPAAYGGSAMLRALAALPFDLPAGEVGTPFQPVTVRDIAATIAWLAARDITDERVRAVTWDLMQQQAVSLGGVIAQFRWSLGTAKQWRITPPAVLIDLGARLGDLASRLGWMPPLRSTAIAELRRGVTGDPSAWMNATGLVPTTIADATGAHPATIQDKWFARLFLVKALIIASLVLFWCVSGFIALVVSYDAAAGILNSHHFPPALVGPITIGTSLMDISIGVLIAFRRTAAFGLVAGIAASLGYMVGSAILVPDLWIEPLGALVKTGPAIVLMLVALLVLDNR</sequence>
<keyword evidence="1" id="KW-0812">Transmembrane</keyword>
<keyword evidence="1" id="KW-0472">Membrane</keyword>
<dbReference type="InterPro" id="IPR025695">
    <property type="entry name" value="DoxX-like"/>
</dbReference>
<dbReference type="InterPro" id="IPR051207">
    <property type="entry name" value="ComplexI_NDUFA9_subunit"/>
</dbReference>
<name>A0ABS5FIK6_9BRAD</name>
<dbReference type="InterPro" id="IPR036291">
    <property type="entry name" value="NAD(P)-bd_dom_sf"/>
</dbReference>
<evidence type="ECO:0000313" key="3">
    <source>
        <dbReference type="EMBL" id="MBR0796619.1"/>
    </source>
</evidence>
<proteinExistence type="predicted"/>
<protein>
    <submittedName>
        <fullName evidence="3">SDR family oxidoreductase</fullName>
    </submittedName>
</protein>
<dbReference type="InterPro" id="IPR001509">
    <property type="entry name" value="Epimerase_deHydtase"/>
</dbReference>
<organism evidence="3 4">
    <name type="scientific">Bradyrhizobium jicamae</name>
    <dbReference type="NCBI Taxonomy" id="280332"/>
    <lineage>
        <taxon>Bacteria</taxon>
        <taxon>Pseudomonadati</taxon>
        <taxon>Pseudomonadota</taxon>
        <taxon>Alphaproteobacteria</taxon>
        <taxon>Hyphomicrobiales</taxon>
        <taxon>Nitrobacteraceae</taxon>
        <taxon>Bradyrhizobium</taxon>
    </lineage>
</organism>
<dbReference type="EMBL" id="JAFCJH010000012">
    <property type="protein sequence ID" value="MBR0796619.1"/>
    <property type="molecule type" value="Genomic_DNA"/>
</dbReference>
<dbReference type="SUPFAM" id="SSF51735">
    <property type="entry name" value="NAD(P)-binding Rossmann-fold domains"/>
    <property type="match status" value="1"/>
</dbReference>
<evidence type="ECO:0000259" key="2">
    <source>
        <dbReference type="Pfam" id="PF01370"/>
    </source>
</evidence>
<gene>
    <name evidence="3" type="ORF">JQ615_14580</name>
</gene>
<dbReference type="RefSeq" id="WP_212492914.1">
    <property type="nucleotide sequence ID" value="NZ_JAFCJH010000012.1"/>
</dbReference>
<dbReference type="PANTHER" id="PTHR12126:SF11">
    <property type="entry name" value="NADH DEHYDROGENASE [UBIQUINONE] 1 ALPHA SUBCOMPLEX SUBUNIT 9, MITOCHONDRIAL"/>
    <property type="match status" value="1"/>
</dbReference>
<dbReference type="Pfam" id="PF01370">
    <property type="entry name" value="Epimerase"/>
    <property type="match status" value="1"/>
</dbReference>
<dbReference type="Proteomes" id="UP001315278">
    <property type="component" value="Unassembled WGS sequence"/>
</dbReference>
<dbReference type="PANTHER" id="PTHR12126">
    <property type="entry name" value="NADH-UBIQUINONE OXIDOREDUCTASE 39 KDA SUBUNIT-RELATED"/>
    <property type="match status" value="1"/>
</dbReference>
<feature type="transmembrane region" description="Helical" evidence="1">
    <location>
        <begin position="422"/>
        <end position="440"/>
    </location>
</feature>
<dbReference type="Gene3D" id="3.40.50.720">
    <property type="entry name" value="NAD(P)-binding Rossmann-like Domain"/>
    <property type="match status" value="1"/>
</dbReference>
<feature type="transmembrane region" description="Helical" evidence="1">
    <location>
        <begin position="365"/>
        <end position="386"/>
    </location>
</feature>
<feature type="transmembrane region" description="Helical" evidence="1">
    <location>
        <begin position="323"/>
        <end position="345"/>
    </location>
</feature>
<comment type="caution">
    <text evidence="3">The sequence shown here is derived from an EMBL/GenBank/DDBJ whole genome shotgun (WGS) entry which is preliminary data.</text>
</comment>